<evidence type="ECO:0000256" key="3">
    <source>
        <dbReference type="ARBA" id="ARBA00022989"/>
    </source>
</evidence>
<evidence type="ECO:0000256" key="1">
    <source>
        <dbReference type="ARBA" id="ARBA00004141"/>
    </source>
</evidence>
<keyword evidence="3 5" id="KW-1133">Transmembrane helix</keyword>
<feature type="transmembrane region" description="Helical" evidence="5">
    <location>
        <begin position="104"/>
        <end position="130"/>
    </location>
</feature>
<dbReference type="InterPro" id="IPR006603">
    <property type="entry name" value="PQ-loop_rpt"/>
</dbReference>
<dbReference type="EMBL" id="JBFNQN010000011">
    <property type="protein sequence ID" value="MEW9266322.1"/>
    <property type="molecule type" value="Genomic_DNA"/>
</dbReference>
<dbReference type="Gene3D" id="1.20.1280.290">
    <property type="match status" value="2"/>
</dbReference>
<dbReference type="Proteomes" id="UP001555826">
    <property type="component" value="Unassembled WGS sequence"/>
</dbReference>
<comment type="caution">
    <text evidence="6">The sequence shown here is derived from an EMBL/GenBank/DDBJ whole genome shotgun (WGS) entry which is preliminary data.</text>
</comment>
<evidence type="ECO:0000256" key="2">
    <source>
        <dbReference type="ARBA" id="ARBA00022692"/>
    </source>
</evidence>
<evidence type="ECO:0000313" key="7">
    <source>
        <dbReference type="Proteomes" id="UP001555826"/>
    </source>
</evidence>
<name>A0ABV3PAV9_9ACTN</name>
<feature type="transmembrane region" description="Helical" evidence="5">
    <location>
        <begin position="169"/>
        <end position="188"/>
    </location>
</feature>
<feature type="transmembrane region" description="Helical" evidence="5">
    <location>
        <begin position="66"/>
        <end position="84"/>
    </location>
</feature>
<dbReference type="InterPro" id="IPR004316">
    <property type="entry name" value="SWEET_rpt"/>
</dbReference>
<evidence type="ECO:0000256" key="4">
    <source>
        <dbReference type="ARBA" id="ARBA00023136"/>
    </source>
</evidence>
<keyword evidence="7" id="KW-1185">Reference proteome</keyword>
<accession>A0ABV3PAV9</accession>
<keyword evidence="4 5" id="KW-0472">Membrane</keyword>
<dbReference type="Pfam" id="PF03083">
    <property type="entry name" value="MtN3_slv"/>
    <property type="match status" value="1"/>
</dbReference>
<keyword evidence="2 5" id="KW-0812">Transmembrane</keyword>
<proteinExistence type="predicted"/>
<reference evidence="6 7" key="1">
    <citation type="submission" date="2024-07" db="EMBL/GenBank/DDBJ databases">
        <authorList>
            <person name="Thanompreechachai J."/>
            <person name="Duangmal K."/>
        </authorList>
    </citation>
    <scope>NUCLEOTIDE SEQUENCE [LARGE SCALE GENOMIC DNA]</scope>
    <source>
        <strain evidence="6 7">KCTC 19886</strain>
    </source>
</reference>
<sequence>MPFASLVPLLGLLAAGLGVLTGVPQVLRLLKDPDATGLSYSSAVLGALASGTWLSYGVALLDPAQLLANVPGVVCAVVTVVLAGRRLHVPLRHAVAAVSAWVPVVAAAFVLGGPVVVGVLGTTVSLVKMLPQIVTVLRRAPLTGLAPSTFVLTQVSATLWTVYGLATGQGSVVVCSAVTVVLAGVVLSRRCPPLAVARALHAGRFGVPGQLLVRPFVLARRATLTLAA</sequence>
<feature type="transmembrane region" description="Helical" evidence="5">
    <location>
        <begin position="38"/>
        <end position="59"/>
    </location>
</feature>
<organism evidence="6 7">
    <name type="scientific">Kineococcus endophyticus</name>
    <dbReference type="NCBI Taxonomy" id="1181883"/>
    <lineage>
        <taxon>Bacteria</taxon>
        <taxon>Bacillati</taxon>
        <taxon>Actinomycetota</taxon>
        <taxon>Actinomycetes</taxon>
        <taxon>Kineosporiales</taxon>
        <taxon>Kineosporiaceae</taxon>
        <taxon>Kineococcus</taxon>
    </lineage>
</organism>
<evidence type="ECO:0000313" key="6">
    <source>
        <dbReference type="EMBL" id="MEW9266322.1"/>
    </source>
</evidence>
<protein>
    <submittedName>
        <fullName evidence="6">SemiSWEET family transporter</fullName>
    </submittedName>
</protein>
<dbReference type="Pfam" id="PF04193">
    <property type="entry name" value="PQ-loop"/>
    <property type="match status" value="1"/>
</dbReference>
<comment type="subcellular location">
    <subcellularLocation>
        <location evidence="1">Membrane</location>
        <topology evidence="1">Multi-pass membrane protein</topology>
    </subcellularLocation>
</comment>
<gene>
    <name evidence="6" type="ORF">AB1207_16340</name>
</gene>
<evidence type="ECO:0000256" key="5">
    <source>
        <dbReference type="SAM" id="Phobius"/>
    </source>
</evidence>
<dbReference type="RefSeq" id="WP_367639450.1">
    <property type="nucleotide sequence ID" value="NZ_JBFNQN010000011.1"/>
</dbReference>
<feature type="transmembrane region" description="Helical" evidence="5">
    <location>
        <begin position="142"/>
        <end position="163"/>
    </location>
</feature>